<evidence type="ECO:0000313" key="1">
    <source>
        <dbReference type="EMBL" id="MCJ8735943.1"/>
    </source>
</evidence>
<sequence>MREPESVFVCEATVEDVKLIQHSLWRLHKLLTDLPDDMLEDSHDSSPELDYSTCSPQRDNDRPQHAWNGQSDQPQPPSAEANPADAYDQSDHQGYMYDHSHAHHLQGRTEHLTHGWDTHQGQNFQYESGEYVYSSTGTAESNGTNNSAEDDYDQEAYPRTGHRSGADGQDYGEHANVRNYFQKFDNGITNGQDVDCYKATYQPHKPARQANMFNIQSSHQNGHFDQLQRDFLDSSPSSIDVQEYAQMKILNKAQQRQIEDLEQKLEDSRRKMRYLEHQFAIVKDEKDGLALSLQESSHLIEEAKERESRLQAKVMSLERQIQTLTEREQENMKKQCAAEAAVDSLQQQMVELCRSDTLTRAREQHDRDMAAMKEQYEARVLALQQKLDTHGQNLEEQVQVAQRLREQVRQLERQREEEQVDRAAVINALTQRLEESQQQCAKLLQTGCVQEMSQMQLKLQQAQSSRNISENMNKVLQEELNEMKEQITLYESAVKLGAVSFDSNPNWENQLSESYIDLGIKKVKWKDGRNHSTPVLSDSSLPKEDLVKELKTELQRCLVQLKMKREKISRVQKELQISQNNVEQLQTQLKGAEKNAKDSVVRESSLEKLLEQSNMTPHKEVARLEEERQQLLKRVEALELRNKELKQSEEKVKAANSELCTKMREMIQELDQEKQEAAERYERTQQQYRDDVVQRVHAELTQEHTAHIEQLTAQHQQRIQQLESKVADLSQEVLAVQECYLSVCKEKDKLEENLKSRIDEERNLKDTEVKRRQEIEEAQEKQKADFVSQHQEAVAQLKAQWTKDKEAEIQLQVAKQLASAKKNWQEGQQELEKKWERKLEEAMKEKQKAKSKETQDASSETDTVDSVTQLLSLEQLEDRLSAQRMALQRESDSRLTKAVEEAVRGKERELQQKHVQDMTLKVEMAVSRARNRWLQEVSSLPEYKASLQTEKEQWETLQQQHIQEQVSSAIKAADDKWQQTMSRKCKELEDYVCRNQELQEQVNCLNTQVEHSGEEQKALLKAELSAARALWNTEKQEEISCLKKQIQRDQESLKEKHQAQLERKIEETREETLRQGQAHLQEAMRSKEQEWMSQQQLKLREERKQSMEEVLAELKEVLKEVQERREVAEEQGSREGGVRARLRHMCREALAEAVASTKQESAKSSEEKLRHVLKEAQEQHEKELNHIRSSLVQRKESVCSSKSCNDTISRLQKKSQELQRHLEKACRQLQHTVREHKSTLHKLKEEHEEVLQKEKEALAKVVEEAELCACRDGAVSQQNLHAGLEEMNEQYMKAVQKIRGDMLRYMQESKERAAELIRAEVLRERQDTARRMRRYYLTCLQELLEEGGQATGAEKKIINAASKLAAMAKVLETPVAKKKFQRNQDVQEPSSNSRENSKVDHPAKVLCAASSQSHSAITKSHKVCRNEQRQQMNVLAETSSAAQTAKMKTAGKASQPDFKSVKTNAANCPEVKEPATPQTLKSFCDFASSSAHFSTVGSVNVTLRKHSREEYLMGTEAGKASERFTPQVAVESFLIEEAPVRDDSQSDWSLSSNGSTFTNNIHLTSYSSKNPGPMNSFSLTGPAVDDLDFGRTIGDNSDVTVYKEIAKKPSGVKPKKHAGIKITKSREPIPGSEDEVIRKACPKSLLSQFKICQQDSGFDSPVSLIQK</sequence>
<dbReference type="EMBL" id="CM040983">
    <property type="protein sequence ID" value="MCJ8735943.1"/>
    <property type="molecule type" value="Genomic_DNA"/>
</dbReference>
<organism evidence="1 2">
    <name type="scientific">Pangasius djambal</name>
    <dbReference type="NCBI Taxonomy" id="1691987"/>
    <lineage>
        <taxon>Eukaryota</taxon>
        <taxon>Metazoa</taxon>
        <taxon>Chordata</taxon>
        <taxon>Craniata</taxon>
        <taxon>Vertebrata</taxon>
        <taxon>Euteleostomi</taxon>
        <taxon>Actinopterygii</taxon>
        <taxon>Neopterygii</taxon>
        <taxon>Teleostei</taxon>
        <taxon>Ostariophysi</taxon>
        <taxon>Siluriformes</taxon>
        <taxon>Pangasiidae</taxon>
        <taxon>Pangasius</taxon>
    </lineage>
</organism>
<evidence type="ECO:0000313" key="2">
    <source>
        <dbReference type="Proteomes" id="UP000830395"/>
    </source>
</evidence>
<protein>
    <submittedName>
        <fullName evidence="1">Uncharacterized protein</fullName>
    </submittedName>
</protein>
<keyword evidence="2" id="KW-1185">Reference proteome</keyword>
<accession>A0ACC5YJI8</accession>
<dbReference type="Proteomes" id="UP000830395">
    <property type="component" value="Chromosome 9"/>
</dbReference>
<proteinExistence type="predicted"/>
<name>A0ACC5YJI8_9TELE</name>
<reference evidence="1" key="1">
    <citation type="submission" date="2020-02" db="EMBL/GenBank/DDBJ databases">
        <title>Genome sequencing of the panga catfish, Pangasius djambal.</title>
        <authorList>
            <person name="Wen M."/>
            <person name="Zahm M."/>
            <person name="Roques C."/>
            <person name="Cabau C."/>
            <person name="Klopp C."/>
            <person name="Donnadieu C."/>
            <person name="Jouanno E."/>
            <person name="Avarre J.-C."/>
            <person name="Campet M."/>
            <person name="Ha T."/>
            <person name="Dugue R."/>
            <person name="Lampietro C."/>
            <person name="Louis A."/>
            <person name="Herpin A."/>
            <person name="Echchiki A."/>
            <person name="Berthelot C."/>
            <person name="Parey E."/>
            <person name="Roest-Crollius H."/>
            <person name="Braasch I."/>
            <person name="Postlethwait J.H."/>
            <person name="Bobe J."/>
            <person name="Montfort J."/>
            <person name="Bouchez O."/>
            <person name="Begum T."/>
            <person name="Schartl M."/>
            <person name="Gustiano R."/>
            <person name="Guiguen Y."/>
        </authorList>
    </citation>
    <scope>NUCLEOTIDE SEQUENCE</scope>
    <source>
        <strain evidence="1">Pdj_M5554</strain>
    </source>
</reference>
<gene>
    <name evidence="1" type="ORF">PDJAM_G00253320</name>
</gene>
<comment type="caution">
    <text evidence="1">The sequence shown here is derived from an EMBL/GenBank/DDBJ whole genome shotgun (WGS) entry which is preliminary data.</text>
</comment>